<feature type="region of interest" description="Disordered" evidence="1">
    <location>
        <begin position="45"/>
        <end position="68"/>
    </location>
</feature>
<name>A0A1Z5AX99_CARML</name>
<organism evidence="2 3">
    <name type="scientific">Carnobacterium maltaromaticum</name>
    <name type="common">Carnobacterium piscicola</name>
    <dbReference type="NCBI Taxonomy" id="2751"/>
    <lineage>
        <taxon>Bacteria</taxon>
        <taxon>Bacillati</taxon>
        <taxon>Bacillota</taxon>
        <taxon>Bacilli</taxon>
        <taxon>Lactobacillales</taxon>
        <taxon>Carnobacteriaceae</taxon>
        <taxon>Carnobacterium</taxon>
    </lineage>
</organism>
<dbReference type="EMBL" id="LN846932">
    <property type="protein sequence ID" value="CRI06677.1"/>
    <property type="molecule type" value="Genomic_DNA"/>
</dbReference>
<reference evidence="2 3" key="1">
    <citation type="submission" date="2015-04" db="EMBL/GenBank/DDBJ databases">
        <title>Carnobacterium maltaromaticum LMA28 complete chromosome sequence.</title>
        <authorList>
            <person name="Borges F."/>
            <person name="Cailliez-Grimal C."/>
        </authorList>
    </citation>
    <scope>NUCLEOTIDE SEQUENCE [LARGE SCALE GENOMIC DNA]</scope>
    <source>
        <strain evidence="2 3">LMA28</strain>
        <plasmid evidence="3">Chromosome</plasmid>
    </source>
</reference>
<proteinExistence type="predicted"/>
<reference evidence="2 3" key="2">
    <citation type="submission" date="2015-04" db="EMBL/GenBank/DDBJ databases">
        <title>Carnobacterium maltaromaticum LMA28 plasmids.</title>
        <authorList>
            <person name="Cailliez-Grimal C."/>
            <person name="Iskandar C."/>
        </authorList>
    </citation>
    <scope>NUCLEOTIDE SEQUENCE [LARGE SCALE GENOMIC DNA]</scope>
    <source>
        <strain evidence="2 3">LMA28</strain>
        <plasmid evidence="3">Chromosome</plasmid>
    </source>
</reference>
<protein>
    <submittedName>
        <fullName evidence="2">Uncharacterized protein</fullName>
    </submittedName>
</protein>
<dbReference type="RefSeq" id="WP_176455277.1">
    <property type="nucleotide sequence ID" value="NZ_LN846932.1"/>
</dbReference>
<keyword evidence="2" id="KW-0614">Plasmid</keyword>
<feature type="compositionally biased region" description="Polar residues" evidence="1">
    <location>
        <begin position="50"/>
        <end position="63"/>
    </location>
</feature>
<sequence>MKKLVIKNEKNTFKDFPFPNQPLPILESYSKITSNIILFGKPGKGKSNRKLNTSSNIPDTTMSGVIVGQGGHGKTPILIEKEFGKC</sequence>
<geneLocation type="plasmid" evidence="2">
    <name>LMA_pa</name>
</geneLocation>
<dbReference type="Proteomes" id="UP000464233">
    <property type="component" value="Plasmid LMA_pa"/>
</dbReference>
<evidence type="ECO:0000313" key="2">
    <source>
        <dbReference type="EMBL" id="CRI06677.1"/>
    </source>
</evidence>
<dbReference type="AlphaFoldDB" id="A0A1Z5AX99"/>
<evidence type="ECO:0000313" key="3">
    <source>
        <dbReference type="Proteomes" id="UP000464233"/>
    </source>
</evidence>
<evidence type="ECO:0000256" key="1">
    <source>
        <dbReference type="SAM" id="MobiDB-lite"/>
    </source>
</evidence>
<accession>A0A1Z5AX99</accession>
<gene>
    <name evidence="2" type="ORF">BN424_pa0012</name>
</gene>